<evidence type="ECO:0000313" key="4">
    <source>
        <dbReference type="EMBL" id="KAF2973224.1"/>
    </source>
</evidence>
<dbReference type="InterPro" id="IPR013087">
    <property type="entry name" value="Znf_C2H2_type"/>
</dbReference>
<accession>A0A7C8J249</accession>
<dbReference type="PANTHER" id="PTHR38166">
    <property type="entry name" value="C2H2-TYPE DOMAIN-CONTAINING PROTEIN-RELATED"/>
    <property type="match status" value="1"/>
</dbReference>
<keyword evidence="1" id="KW-0863">Zinc-finger</keyword>
<keyword evidence="1" id="KW-0479">Metal-binding</keyword>
<dbReference type="GO" id="GO:0008270">
    <property type="term" value="F:zinc ion binding"/>
    <property type="evidence" value="ECO:0007669"/>
    <property type="project" value="UniProtKB-KW"/>
</dbReference>
<protein>
    <recommendedName>
        <fullName evidence="3">C2H2-type domain-containing protein</fullName>
    </recommendedName>
</protein>
<evidence type="ECO:0000259" key="3">
    <source>
        <dbReference type="PROSITE" id="PS50157"/>
    </source>
</evidence>
<comment type="caution">
    <text evidence="4">The sequence shown here is derived from an EMBL/GenBank/DDBJ whole genome shotgun (WGS) entry which is preliminary data.</text>
</comment>
<sequence>MSHKSRSLPDRESKPKLKSKSKSKSKSTSGSTTLKLDPNPGKSAERRPLPNGGFLSSGRRLGRPKMIPSSRPGYTFACPFYKSSPANYQACARLNLSKISYVKQHLIRRHMAPRHCPRCFETFPTYSGFADHLRETVRCTERPGKVEGITEAKREMLSRRSDSSLGDDGKWFELWDVLFRPQCQPASPYVDLELPEEVNWLRDYLMSEIPVRLQEQKMFRSQAETRKVVDILVETVHDWKCLWKQGSVYST</sequence>
<keyword evidence="1" id="KW-0862">Zinc</keyword>
<feature type="region of interest" description="Disordered" evidence="2">
    <location>
        <begin position="1"/>
        <end position="68"/>
    </location>
</feature>
<dbReference type="PANTHER" id="PTHR38166:SF1">
    <property type="entry name" value="C2H2-TYPE DOMAIN-CONTAINING PROTEIN"/>
    <property type="match status" value="1"/>
</dbReference>
<feature type="compositionally biased region" description="Basic residues" evidence="2">
    <location>
        <begin position="16"/>
        <end position="25"/>
    </location>
</feature>
<proteinExistence type="predicted"/>
<dbReference type="PROSITE" id="PS50157">
    <property type="entry name" value="ZINC_FINGER_C2H2_2"/>
    <property type="match status" value="1"/>
</dbReference>
<dbReference type="AlphaFoldDB" id="A0A7C8J249"/>
<feature type="domain" description="C2H2-type" evidence="3">
    <location>
        <begin position="114"/>
        <end position="143"/>
    </location>
</feature>
<dbReference type="InParanoid" id="A0A7C8J249"/>
<feature type="compositionally biased region" description="Low complexity" evidence="2">
    <location>
        <begin position="26"/>
        <end position="36"/>
    </location>
</feature>
<name>A0A7C8J249_9PEZI</name>
<dbReference type="Proteomes" id="UP000481858">
    <property type="component" value="Unassembled WGS sequence"/>
</dbReference>
<evidence type="ECO:0000313" key="5">
    <source>
        <dbReference type="Proteomes" id="UP000481858"/>
    </source>
</evidence>
<keyword evidence="5" id="KW-1185">Reference proteome</keyword>
<gene>
    <name evidence="4" type="ORF">GQX73_g345</name>
</gene>
<dbReference type="EMBL" id="WUBL01000002">
    <property type="protein sequence ID" value="KAF2973224.1"/>
    <property type="molecule type" value="Genomic_DNA"/>
</dbReference>
<reference evidence="4 5" key="1">
    <citation type="submission" date="2019-12" db="EMBL/GenBank/DDBJ databases">
        <title>Draft genome sequence of the ascomycete Xylaria multiplex DSM 110363.</title>
        <authorList>
            <person name="Buettner E."/>
            <person name="Kellner H."/>
        </authorList>
    </citation>
    <scope>NUCLEOTIDE SEQUENCE [LARGE SCALE GENOMIC DNA]</scope>
    <source>
        <strain evidence="4 5">DSM 110363</strain>
    </source>
</reference>
<evidence type="ECO:0000256" key="1">
    <source>
        <dbReference type="PROSITE-ProRule" id="PRU00042"/>
    </source>
</evidence>
<organism evidence="4 5">
    <name type="scientific">Xylaria multiplex</name>
    <dbReference type="NCBI Taxonomy" id="323545"/>
    <lineage>
        <taxon>Eukaryota</taxon>
        <taxon>Fungi</taxon>
        <taxon>Dikarya</taxon>
        <taxon>Ascomycota</taxon>
        <taxon>Pezizomycotina</taxon>
        <taxon>Sordariomycetes</taxon>
        <taxon>Xylariomycetidae</taxon>
        <taxon>Xylariales</taxon>
        <taxon>Xylariaceae</taxon>
        <taxon>Xylaria</taxon>
    </lineage>
</organism>
<evidence type="ECO:0000256" key="2">
    <source>
        <dbReference type="SAM" id="MobiDB-lite"/>
    </source>
</evidence>
<dbReference type="OrthoDB" id="3521097at2759"/>